<keyword evidence="4" id="KW-1003">Cell membrane</keyword>
<evidence type="ECO:0000256" key="4">
    <source>
        <dbReference type="ARBA" id="ARBA00022475"/>
    </source>
</evidence>
<dbReference type="CDD" id="cd13131">
    <property type="entry name" value="MATE_NorM_like"/>
    <property type="match status" value="1"/>
</dbReference>
<feature type="transmembrane region" description="Helical" evidence="10">
    <location>
        <begin position="58"/>
        <end position="80"/>
    </location>
</feature>
<feature type="transmembrane region" description="Helical" evidence="10">
    <location>
        <begin position="131"/>
        <end position="151"/>
    </location>
</feature>
<evidence type="ECO:0000256" key="5">
    <source>
        <dbReference type="ARBA" id="ARBA00022692"/>
    </source>
</evidence>
<dbReference type="PANTHER" id="PTHR43298:SF2">
    <property type="entry name" value="FMN_FAD EXPORTER YEEO-RELATED"/>
    <property type="match status" value="1"/>
</dbReference>
<dbReference type="EMBL" id="BMIU01000001">
    <property type="protein sequence ID" value="GGF17944.1"/>
    <property type="molecule type" value="Genomic_DNA"/>
</dbReference>
<feature type="transmembrane region" description="Helical" evidence="10">
    <location>
        <begin position="276"/>
        <end position="299"/>
    </location>
</feature>
<keyword evidence="6 10" id="KW-1133">Transmembrane helix</keyword>
<feature type="transmembrane region" description="Helical" evidence="10">
    <location>
        <begin position="197"/>
        <end position="217"/>
    </location>
</feature>
<feature type="transmembrane region" description="Helical" evidence="10">
    <location>
        <begin position="242"/>
        <end position="270"/>
    </location>
</feature>
<name>A0ABQ1UFW8_9BACT</name>
<keyword evidence="5 10" id="KW-0812">Transmembrane</keyword>
<evidence type="ECO:0000256" key="3">
    <source>
        <dbReference type="ARBA" id="ARBA00022449"/>
    </source>
</evidence>
<feature type="transmembrane region" description="Helical" evidence="10">
    <location>
        <begin position="360"/>
        <end position="381"/>
    </location>
</feature>
<evidence type="ECO:0000256" key="6">
    <source>
        <dbReference type="ARBA" id="ARBA00022989"/>
    </source>
</evidence>
<dbReference type="Proteomes" id="UP000647339">
    <property type="component" value="Unassembled WGS sequence"/>
</dbReference>
<dbReference type="PIRSF" id="PIRSF006603">
    <property type="entry name" value="DinF"/>
    <property type="match status" value="1"/>
</dbReference>
<protein>
    <recommendedName>
        <fullName evidence="9">Multidrug-efflux transporter</fullName>
    </recommendedName>
</protein>
<dbReference type="PANTHER" id="PTHR43298">
    <property type="entry name" value="MULTIDRUG RESISTANCE PROTEIN NORM-RELATED"/>
    <property type="match status" value="1"/>
</dbReference>
<evidence type="ECO:0000256" key="10">
    <source>
        <dbReference type="SAM" id="Phobius"/>
    </source>
</evidence>
<evidence type="ECO:0000256" key="8">
    <source>
        <dbReference type="ARBA" id="ARBA00023136"/>
    </source>
</evidence>
<feature type="transmembrane region" description="Helical" evidence="10">
    <location>
        <begin position="420"/>
        <end position="440"/>
    </location>
</feature>
<feature type="transmembrane region" description="Helical" evidence="10">
    <location>
        <begin position="163"/>
        <end position="185"/>
    </location>
</feature>
<evidence type="ECO:0000256" key="2">
    <source>
        <dbReference type="ARBA" id="ARBA00022448"/>
    </source>
</evidence>
<reference evidence="12" key="1">
    <citation type="journal article" date="2019" name="Int. J. Syst. Evol. Microbiol.">
        <title>The Global Catalogue of Microorganisms (GCM) 10K type strain sequencing project: providing services to taxonomists for standard genome sequencing and annotation.</title>
        <authorList>
            <consortium name="The Broad Institute Genomics Platform"/>
            <consortium name="The Broad Institute Genome Sequencing Center for Infectious Disease"/>
            <person name="Wu L."/>
            <person name="Ma J."/>
        </authorList>
    </citation>
    <scope>NUCLEOTIDE SEQUENCE [LARGE SCALE GENOMIC DNA]</scope>
    <source>
        <strain evidence="12">CGMCC 1.15407</strain>
    </source>
</reference>
<keyword evidence="3" id="KW-0050">Antiport</keyword>
<evidence type="ECO:0000256" key="9">
    <source>
        <dbReference type="ARBA" id="ARBA00031636"/>
    </source>
</evidence>
<dbReference type="InterPro" id="IPR048279">
    <property type="entry name" value="MdtK-like"/>
</dbReference>
<evidence type="ECO:0000256" key="1">
    <source>
        <dbReference type="ARBA" id="ARBA00004651"/>
    </source>
</evidence>
<comment type="subcellular location">
    <subcellularLocation>
        <location evidence="1">Cell membrane</location>
        <topology evidence="1">Multi-pass membrane protein</topology>
    </subcellularLocation>
</comment>
<keyword evidence="12" id="KW-1185">Reference proteome</keyword>
<keyword evidence="7" id="KW-0406">Ion transport</keyword>
<feature type="transmembrane region" description="Helical" evidence="10">
    <location>
        <begin position="92"/>
        <end position="119"/>
    </location>
</feature>
<dbReference type="Pfam" id="PF01554">
    <property type="entry name" value="MatE"/>
    <property type="match status" value="2"/>
</dbReference>
<organism evidence="11 12">
    <name type="scientific">Echinicola rosea</name>
    <dbReference type="NCBI Taxonomy" id="1807691"/>
    <lineage>
        <taxon>Bacteria</taxon>
        <taxon>Pseudomonadati</taxon>
        <taxon>Bacteroidota</taxon>
        <taxon>Cytophagia</taxon>
        <taxon>Cytophagales</taxon>
        <taxon>Cyclobacteriaceae</taxon>
        <taxon>Echinicola</taxon>
    </lineage>
</organism>
<keyword evidence="8 10" id="KW-0472">Membrane</keyword>
<dbReference type="NCBIfam" id="TIGR00797">
    <property type="entry name" value="matE"/>
    <property type="match status" value="1"/>
</dbReference>
<gene>
    <name evidence="11" type="primary">norM</name>
    <name evidence="11" type="ORF">GCM10011339_02320</name>
</gene>
<keyword evidence="2" id="KW-0813">Transport</keyword>
<feature type="transmembrane region" description="Helical" evidence="10">
    <location>
        <begin position="320"/>
        <end position="340"/>
    </location>
</feature>
<sequence>MMNLQQLNFKEHFSKTFNLAYPVMLSQLGQVLVGVADSMMVGRLGAEPLAAASLANSIFFVVMMFGTGVSMAMTPLVAAADGEGKPRKITRIFNHGFAINGFTGVILFLVIVLASPLLAHMNQPEGVVEQAIPFLGVITLSLIPLMFFQTFRQFAEGLSHTKEAMLITIFCNVINVFLNWVLIYGHLGFAPMGLNGAGWATFISRVLMALVMAYFVWKSPLFKKYRLKLDLRKLYFPMFSKLLKIGVPTGFQFVFEVGAFSSAAIMMGWIGVNALAAHQIAINLASISYMMASGLSAAAMVRVGNQLGRNDIKTLREAGFTCFGMIAAFMLLFAGIFIAFKDYLPLLYIGDADVVEMTAGLLVIAGLFQLSDGIQVVGLGALRGMADVKMPTVITLVAYWVIALPLGYMLAFHWGAEEKGIWYGLLIGLTITGGMLLWRFQRLSLRLLSRKRQQLEVV</sequence>
<evidence type="ECO:0000313" key="11">
    <source>
        <dbReference type="EMBL" id="GGF17944.1"/>
    </source>
</evidence>
<dbReference type="InterPro" id="IPR050222">
    <property type="entry name" value="MATE_MdtK"/>
</dbReference>
<feature type="transmembrane region" description="Helical" evidence="10">
    <location>
        <begin position="393"/>
        <end position="414"/>
    </location>
</feature>
<evidence type="ECO:0000313" key="12">
    <source>
        <dbReference type="Proteomes" id="UP000647339"/>
    </source>
</evidence>
<accession>A0ABQ1UFW8</accession>
<dbReference type="InterPro" id="IPR002528">
    <property type="entry name" value="MATE_fam"/>
</dbReference>
<feature type="transmembrane region" description="Helical" evidence="10">
    <location>
        <begin position="21"/>
        <end position="46"/>
    </location>
</feature>
<comment type="caution">
    <text evidence="11">The sequence shown here is derived from an EMBL/GenBank/DDBJ whole genome shotgun (WGS) entry which is preliminary data.</text>
</comment>
<evidence type="ECO:0000256" key="7">
    <source>
        <dbReference type="ARBA" id="ARBA00023065"/>
    </source>
</evidence>
<proteinExistence type="predicted"/>